<evidence type="ECO:0000256" key="15">
    <source>
        <dbReference type="ARBA" id="ARBA00023239"/>
    </source>
</evidence>
<keyword evidence="15" id="KW-0456">Lyase</keyword>
<evidence type="ECO:0000256" key="4">
    <source>
        <dbReference type="ARBA" id="ARBA00022448"/>
    </source>
</evidence>
<keyword evidence="16" id="KW-0089">Bile pigment</keyword>
<evidence type="ECO:0000256" key="16">
    <source>
        <dbReference type="ARBA" id="ARBA00023307"/>
    </source>
</evidence>
<keyword evidence="4" id="KW-0813">Transport</keyword>
<evidence type="ECO:0000256" key="7">
    <source>
        <dbReference type="ARBA" id="ARBA00022549"/>
    </source>
</evidence>
<dbReference type="InterPro" id="IPR001297">
    <property type="entry name" value="PBS_linker_dom"/>
</dbReference>
<dbReference type="InterPro" id="IPR009050">
    <property type="entry name" value="Globin-like_sf"/>
</dbReference>
<evidence type="ECO:0000256" key="14">
    <source>
        <dbReference type="ARBA" id="ARBA00023136"/>
    </source>
</evidence>
<dbReference type="PANTHER" id="PTHR34011:SF6">
    <property type="entry name" value="PHYCOBILIPROTEIN APCE"/>
    <property type="match status" value="1"/>
</dbReference>
<evidence type="ECO:0000256" key="19">
    <source>
        <dbReference type="ARBA" id="ARBA00031629"/>
    </source>
</evidence>
<feature type="domain" description="PBS-linker" evidence="22">
    <location>
        <begin position="242"/>
        <end position="422"/>
    </location>
</feature>
<proteinExistence type="inferred from homology"/>
<feature type="domain" description="PBS-linker" evidence="22">
    <location>
        <begin position="687"/>
        <end position="863"/>
    </location>
</feature>
<dbReference type="SUPFAM" id="SSF46458">
    <property type="entry name" value="Globin-like"/>
    <property type="match status" value="1"/>
</dbReference>
<evidence type="ECO:0000256" key="5">
    <source>
        <dbReference type="ARBA" id="ARBA00022528"/>
    </source>
</evidence>
<evidence type="ECO:0000256" key="18">
    <source>
        <dbReference type="ARBA" id="ARBA00029643"/>
    </source>
</evidence>
<evidence type="ECO:0000256" key="9">
    <source>
        <dbReference type="ARBA" id="ARBA00022737"/>
    </source>
</evidence>
<keyword evidence="8 23" id="KW-0934">Plastid</keyword>
<sequence length="877" mass="98999">MSVKASGGSPVAQPQLYRTAAISTIIQAEQQDRFLQLGELNQLVAFLNSGNRRLEIANILTQNANFLVAKAAEKIFTGGSAISYLERPQASFVDNSTNNSVSTTKTAMKSVSTDSSSTVTLNNSESVPPGFKPINVTKYGPIRMKKSLRDLDWFLRYLTYAIVAGDPNILSVNIRGLRELIDNACSSSAASVAIREMRKIAVVLFKDDKESIDLVIQYFNIVISEFESAGYTDVLRKRTSGDVQGLRLPRIYAEAGSTSQKFVMKPSLSSNEKNTVIKACYRQVFERDIAKGYSISFSDLESQVKNGQLSIKEFIRAIGKSKTYRKQFFEPFVNSRAVELAFRHFLGRGPSSLDEFKKFFAVISQRGLAGLVDDLVNSNEYADYFGEETVPYLRSLGLEPQECRNWGPQINLFNYSAPFRKVPQFVTLFSNYNQALPDQHPYGRGNDPLLIQFGAIFLKDTENPNSNPAPFGKDTRRLLIRQGPGIYNQMSNPQVRAQSPGTLGPKIFKLSPGLSSSTQESGVSRESAINACYLRVFGRRLYEEELLIFKPTESKLRDGAISVRDFIKYLAKSSVFRSLYWEKLYICKSIEYIHNRLLGRPTYGRQEINQYFDVVYKQNYYKMIDAIIDSSEYEETFGQDTVPYERYLTSGGLSSRTIKQPKISSLGSKQPNRFIQLGAIQESRSTNSITRRVNQGVSEIRDQIVVFKLNTQSQSNLETVLRASYRQVFERDLNPFSLGYELIDVERAFLASELTVQQLVEKLGCSSLYAKEFYQPYPNTKVIELGTKHFLGRAPNNQAEIRFYNQILASQGIKAFVGNLVNSKEYKAIFGTNIVPYRRFPTLPAANFPNTERLYQKLTKQNNTIIVPSFKPTQGNQ</sequence>
<keyword evidence="7" id="KW-0042">Antenna complex</keyword>
<keyword evidence="10 21" id="KW-0605">Phycobilisome</keyword>
<comment type="similarity">
    <text evidence="21">Belongs to the phycobilisome linker protein family.</text>
</comment>
<keyword evidence="13" id="KW-0793">Thylakoid</keyword>
<dbReference type="PROSITE" id="PS51445">
    <property type="entry name" value="PBS_LINKER"/>
    <property type="match status" value="3"/>
</dbReference>
<feature type="domain" description="PBS-linker" evidence="22">
    <location>
        <begin position="488"/>
        <end position="673"/>
    </location>
</feature>
<keyword evidence="6" id="KW-0602">Photosynthesis</keyword>
<protein>
    <recommendedName>
        <fullName evidence="3">Phycobiliprotein ApcE</fullName>
    </recommendedName>
    <alternativeName>
        <fullName evidence="20">Anchor polypeptide</fullName>
    </alternativeName>
    <alternativeName>
        <fullName evidence="19">PBS-anchor protein</fullName>
    </alternativeName>
    <alternativeName>
        <fullName evidence="18">Phycobilisome linker polypeptide</fullName>
    </alternativeName>
</protein>
<dbReference type="GO" id="GO:0009535">
    <property type="term" value="C:chloroplast thylakoid membrane"/>
    <property type="evidence" value="ECO:0007669"/>
    <property type="project" value="UniProtKB-SubCell"/>
</dbReference>
<evidence type="ECO:0000256" key="2">
    <source>
        <dbReference type="ARBA" id="ARBA00008182"/>
    </source>
</evidence>
<evidence type="ECO:0000256" key="21">
    <source>
        <dbReference type="PROSITE-ProRule" id="PRU00775"/>
    </source>
</evidence>
<keyword evidence="11" id="KW-0249">Electron transport</keyword>
<evidence type="ECO:0000256" key="6">
    <source>
        <dbReference type="ARBA" id="ARBA00022531"/>
    </source>
</evidence>
<evidence type="ECO:0000256" key="12">
    <source>
        <dbReference type="ARBA" id="ARBA00022991"/>
    </source>
</evidence>
<name>A0A1G4NTG1_9FLOR</name>
<dbReference type="InterPro" id="IPR038255">
    <property type="entry name" value="PBS_linker_sf"/>
</dbReference>
<dbReference type="GO" id="GO:0015979">
    <property type="term" value="P:photosynthesis"/>
    <property type="evidence" value="ECO:0007669"/>
    <property type="project" value="UniProtKB-KW"/>
</dbReference>
<geneLocation type="chloroplast" evidence="23"/>
<evidence type="ECO:0000259" key="22">
    <source>
        <dbReference type="PROSITE" id="PS51445"/>
    </source>
</evidence>
<evidence type="ECO:0000256" key="20">
    <source>
        <dbReference type="ARBA" id="ARBA00033322"/>
    </source>
</evidence>
<dbReference type="AlphaFoldDB" id="A0A1G4NTG1"/>
<evidence type="ECO:0000256" key="13">
    <source>
        <dbReference type="ARBA" id="ARBA00023078"/>
    </source>
</evidence>
<dbReference type="PANTHER" id="PTHR34011">
    <property type="entry name" value="PHYCOBILISOME 32.1 KDA LINKER POLYPEPTIDE, PHYCOCYANIN-ASSOCIATED, ROD 2-RELATED"/>
    <property type="match status" value="1"/>
</dbReference>
<dbReference type="Gene3D" id="1.10.3130.20">
    <property type="entry name" value="Phycobilisome linker domain"/>
    <property type="match status" value="3"/>
</dbReference>
<evidence type="ECO:0000256" key="11">
    <source>
        <dbReference type="ARBA" id="ARBA00022982"/>
    </source>
</evidence>
<accession>A0A1G4NTG1</accession>
<dbReference type="Gene3D" id="1.10.490.20">
    <property type="entry name" value="Phycocyanins"/>
    <property type="match status" value="2"/>
</dbReference>
<keyword evidence="5 23" id="KW-0150">Chloroplast</keyword>
<comment type="function">
    <text evidence="17">This protein is postulated to act both as terminal energy acceptor and as a linker polypeptide that stabilizes the phycobilisome architecture. May have intrinsic bilin lyase activity.</text>
</comment>
<evidence type="ECO:0000256" key="17">
    <source>
        <dbReference type="ARBA" id="ARBA00025203"/>
    </source>
</evidence>
<reference evidence="23" key="1">
    <citation type="submission" date="2016-10" db="EMBL/GenBank/DDBJ databases">
        <title>Chloroplast genomes as a tool to resolve red algal phylogenies: a case study in the Nemaliales.</title>
        <authorList>
            <person name="Costa J.F."/>
            <person name="Lin S.M."/>
            <person name="Macaya E.C."/>
            <person name="Fernandez-Garcia C."/>
            <person name="Verbruggen H."/>
        </authorList>
    </citation>
    <scope>NUCLEOTIDE SEQUENCE</scope>
    <source>
        <strain evidence="23">J.0167</strain>
    </source>
</reference>
<keyword evidence="12" id="KW-0157">Chromophore</keyword>
<evidence type="ECO:0000256" key="1">
    <source>
        <dbReference type="ARBA" id="ARBA00004185"/>
    </source>
</evidence>
<dbReference type="GO" id="GO:0016829">
    <property type="term" value="F:lyase activity"/>
    <property type="evidence" value="ECO:0007669"/>
    <property type="project" value="UniProtKB-KW"/>
</dbReference>
<comment type="similarity">
    <text evidence="2">Belongs to the phycobiliprotein family.</text>
</comment>
<reference evidence="23" key="2">
    <citation type="submission" date="2016-10" db="EMBL/GenBank/DDBJ databases">
        <authorList>
            <person name="de Groot N.N."/>
        </authorList>
    </citation>
    <scope>NUCLEOTIDE SEQUENCE</scope>
    <source>
        <strain evidence="23">J.0167</strain>
    </source>
</reference>
<keyword evidence="9" id="KW-0677">Repeat</keyword>
<organism evidence="23">
    <name type="scientific">Helminthocladia australis</name>
    <dbReference type="NCBI Taxonomy" id="260093"/>
    <lineage>
        <taxon>Eukaryota</taxon>
        <taxon>Rhodophyta</taxon>
        <taxon>Florideophyceae</taxon>
        <taxon>Nemaliophycidae</taxon>
        <taxon>Nemaliales</taxon>
        <taxon>Liagoraceae</taxon>
        <taxon>Helminthocladia</taxon>
    </lineage>
</organism>
<dbReference type="GO" id="GO:0030089">
    <property type="term" value="C:phycobilisome"/>
    <property type="evidence" value="ECO:0007669"/>
    <property type="project" value="UniProtKB-UniRule"/>
</dbReference>
<evidence type="ECO:0000313" key="23">
    <source>
        <dbReference type="EMBL" id="SCW21972.1"/>
    </source>
</evidence>
<dbReference type="Pfam" id="PF00427">
    <property type="entry name" value="PBS_linker_poly"/>
    <property type="match status" value="3"/>
</dbReference>
<evidence type="ECO:0000256" key="8">
    <source>
        <dbReference type="ARBA" id="ARBA00022640"/>
    </source>
</evidence>
<dbReference type="InterPro" id="IPR012128">
    <property type="entry name" value="Phycobilisome_asu/bsu"/>
</dbReference>
<gene>
    <name evidence="23" type="primary">apcE</name>
    <name evidence="23" type="ORF">J0167_131</name>
</gene>
<dbReference type="GeneID" id="29998246"/>
<evidence type="ECO:0000256" key="3">
    <source>
        <dbReference type="ARBA" id="ARBA00018674"/>
    </source>
</evidence>
<dbReference type="EMBL" id="LT622866">
    <property type="protein sequence ID" value="SCW21972.1"/>
    <property type="molecule type" value="Genomic_DNA"/>
</dbReference>
<dbReference type="InterPro" id="IPR038719">
    <property type="entry name" value="Phycobilisome_asu/bsu_sf"/>
</dbReference>
<dbReference type="RefSeq" id="YP_009313718.1">
    <property type="nucleotide sequence ID" value="NC_031658.1"/>
</dbReference>
<dbReference type="Pfam" id="PF00502">
    <property type="entry name" value="Phycobilisome"/>
    <property type="match status" value="2"/>
</dbReference>
<keyword evidence="14" id="KW-0472">Membrane</keyword>
<comment type="subcellular location">
    <subcellularLocation>
        <location evidence="1">Plastid</location>
        <location evidence="1">Chloroplast thylakoid membrane</location>
        <topology evidence="1">Peripheral membrane protein</topology>
        <orientation evidence="1">Stromal side</orientation>
    </subcellularLocation>
</comment>
<evidence type="ECO:0000256" key="10">
    <source>
        <dbReference type="ARBA" id="ARBA00022738"/>
    </source>
</evidence>